<dbReference type="GO" id="GO:0003676">
    <property type="term" value="F:nucleic acid binding"/>
    <property type="evidence" value="ECO:0007669"/>
    <property type="project" value="InterPro"/>
</dbReference>
<feature type="compositionally biased region" description="Polar residues" evidence="5">
    <location>
        <begin position="437"/>
        <end position="449"/>
    </location>
</feature>
<dbReference type="RefSeq" id="XP_002480030.1">
    <property type="nucleotide sequence ID" value="XM_002479985.1"/>
</dbReference>
<dbReference type="PANTHER" id="PTHR12801">
    <property type="entry name" value="RNA EXONUCLEASE REXO1 / RECO3 FAMILY MEMBER-RELATED"/>
    <property type="match status" value="1"/>
</dbReference>
<dbReference type="SMART" id="SM00355">
    <property type="entry name" value="ZnF_C2H2"/>
    <property type="match status" value="2"/>
</dbReference>
<reference evidence="8" key="1">
    <citation type="journal article" date="2015" name="Genome Announc.">
        <title>Genome sequence of the AIDS-associated pathogen Penicillium marneffei (ATCC18224) and its near taxonomic relative Talaromyces stipitatus (ATCC10500).</title>
        <authorList>
            <person name="Nierman W.C."/>
            <person name="Fedorova-Abrams N.D."/>
            <person name="Andrianopoulos A."/>
        </authorList>
    </citation>
    <scope>NUCLEOTIDE SEQUENCE [LARGE SCALE GENOMIC DNA]</scope>
    <source>
        <strain evidence="8">ATCC 10500 / CBS 375.48 / QM 6759 / NRRL 1006</strain>
    </source>
</reference>
<dbReference type="InterPro" id="IPR036397">
    <property type="entry name" value="RNaseH_sf"/>
</dbReference>
<dbReference type="GO" id="GO:0004527">
    <property type="term" value="F:exonuclease activity"/>
    <property type="evidence" value="ECO:0007669"/>
    <property type="project" value="UniProtKB-KW"/>
</dbReference>
<dbReference type="PROSITE" id="PS50157">
    <property type="entry name" value="ZINC_FINGER_C2H2_2"/>
    <property type="match status" value="2"/>
</dbReference>
<dbReference type="SMART" id="SM00479">
    <property type="entry name" value="EXOIII"/>
    <property type="match status" value="1"/>
</dbReference>
<dbReference type="eggNOG" id="KOG2248">
    <property type="taxonomic scope" value="Eukaryota"/>
</dbReference>
<dbReference type="InterPro" id="IPR013520">
    <property type="entry name" value="Ribonucl_H"/>
</dbReference>
<evidence type="ECO:0000256" key="2">
    <source>
        <dbReference type="ARBA" id="ARBA00022801"/>
    </source>
</evidence>
<evidence type="ECO:0000256" key="5">
    <source>
        <dbReference type="SAM" id="MobiDB-lite"/>
    </source>
</evidence>
<evidence type="ECO:0000256" key="4">
    <source>
        <dbReference type="PROSITE-ProRule" id="PRU00042"/>
    </source>
</evidence>
<keyword evidence="4" id="KW-0479">Metal-binding</keyword>
<feature type="domain" description="C2H2-type" evidence="6">
    <location>
        <begin position="26"/>
        <end position="50"/>
    </location>
</feature>
<evidence type="ECO:0000313" key="8">
    <source>
        <dbReference type="Proteomes" id="UP000001745"/>
    </source>
</evidence>
<dbReference type="CDD" id="cd06137">
    <property type="entry name" value="DEDDh_RNase"/>
    <property type="match status" value="1"/>
</dbReference>
<dbReference type="GO" id="GO:0008270">
    <property type="term" value="F:zinc ion binding"/>
    <property type="evidence" value="ECO:0007669"/>
    <property type="project" value="UniProtKB-KW"/>
</dbReference>
<feature type="region of interest" description="Disordered" evidence="5">
    <location>
        <begin position="415"/>
        <end position="449"/>
    </location>
</feature>
<dbReference type="Pfam" id="PF13912">
    <property type="entry name" value="zf-C2H2_6"/>
    <property type="match status" value="1"/>
</dbReference>
<dbReference type="GO" id="GO:0006364">
    <property type="term" value="P:rRNA processing"/>
    <property type="evidence" value="ECO:0007669"/>
    <property type="project" value="TreeGrafter"/>
</dbReference>
<dbReference type="AlphaFoldDB" id="B8M7P3"/>
<dbReference type="VEuPathDB" id="FungiDB:TSTA_028780"/>
<dbReference type="OMA" id="VEPHEPI"/>
<evidence type="ECO:0000313" key="7">
    <source>
        <dbReference type="EMBL" id="EED19596.1"/>
    </source>
</evidence>
<dbReference type="Gene3D" id="3.30.420.10">
    <property type="entry name" value="Ribonuclease H-like superfamily/Ribonuclease H"/>
    <property type="match status" value="1"/>
</dbReference>
<dbReference type="InParanoid" id="B8M7P3"/>
<dbReference type="HOGENOM" id="CLU_036102_0_0_1"/>
<proteinExistence type="predicted"/>
<evidence type="ECO:0000256" key="3">
    <source>
        <dbReference type="ARBA" id="ARBA00022839"/>
    </source>
</evidence>
<keyword evidence="8" id="KW-1185">Reference proteome</keyword>
<dbReference type="OrthoDB" id="16516at2759"/>
<dbReference type="PROSITE" id="PS00028">
    <property type="entry name" value="ZINC_FINGER_C2H2_1"/>
    <property type="match status" value="1"/>
</dbReference>
<dbReference type="Gene3D" id="3.30.160.60">
    <property type="entry name" value="Classic Zinc Finger"/>
    <property type="match status" value="1"/>
</dbReference>
<dbReference type="PANTHER" id="PTHR12801:SF114">
    <property type="entry name" value="EXONUCLEASE, PUTATIVE (AFU_ORTHOLOGUE AFUA_7G00870)-RELATED"/>
    <property type="match status" value="1"/>
</dbReference>
<organism evidence="7 8">
    <name type="scientific">Talaromyces stipitatus (strain ATCC 10500 / CBS 375.48 / QM 6759 / NRRL 1006)</name>
    <name type="common">Penicillium stipitatum</name>
    <dbReference type="NCBI Taxonomy" id="441959"/>
    <lineage>
        <taxon>Eukaryota</taxon>
        <taxon>Fungi</taxon>
        <taxon>Dikarya</taxon>
        <taxon>Ascomycota</taxon>
        <taxon>Pezizomycotina</taxon>
        <taxon>Eurotiomycetes</taxon>
        <taxon>Eurotiomycetidae</taxon>
        <taxon>Eurotiales</taxon>
        <taxon>Trichocomaceae</taxon>
        <taxon>Talaromyces</taxon>
        <taxon>Talaromyces sect. Talaromyces</taxon>
    </lineage>
</organism>
<dbReference type="STRING" id="441959.B8M7P3"/>
<dbReference type="InterPro" id="IPR036236">
    <property type="entry name" value="Znf_C2H2_sf"/>
</dbReference>
<gene>
    <name evidence="7" type="ORF">TSTA_028780</name>
</gene>
<dbReference type="EMBL" id="EQ962654">
    <property type="protein sequence ID" value="EED19596.1"/>
    <property type="molecule type" value="Genomic_DNA"/>
</dbReference>
<dbReference type="Proteomes" id="UP000001745">
    <property type="component" value="Unassembled WGS sequence"/>
</dbReference>
<dbReference type="GeneID" id="8098997"/>
<keyword evidence="1" id="KW-0540">Nuclease</keyword>
<feature type="compositionally biased region" description="Basic and acidic residues" evidence="5">
    <location>
        <begin position="415"/>
        <end position="427"/>
    </location>
</feature>
<keyword evidence="3 7" id="KW-0269">Exonuclease</keyword>
<keyword evidence="4" id="KW-0863">Zinc-finger</keyword>
<dbReference type="SUPFAM" id="SSF57667">
    <property type="entry name" value="beta-beta-alpha zinc fingers"/>
    <property type="match status" value="1"/>
</dbReference>
<protein>
    <submittedName>
        <fullName evidence="7">RNA exonuclease, putative</fullName>
    </submittedName>
</protein>
<accession>B8M7P3</accession>
<dbReference type="GO" id="GO:0000027">
    <property type="term" value="P:ribosomal large subunit assembly"/>
    <property type="evidence" value="ECO:0007669"/>
    <property type="project" value="TreeGrafter"/>
</dbReference>
<dbReference type="PhylomeDB" id="B8M7P3"/>
<dbReference type="InterPro" id="IPR013087">
    <property type="entry name" value="Znf_C2H2_type"/>
</dbReference>
<sequence length="449" mass="50078">MADNQTSNFAILTRKKEKIEQNGEKYTCRVCNRAFGSQKALRSHRSATNHEVRCSVCNKGFAIDKDLRQHARIHLSAAPGNIASASKVESVVTMTEVTRRVLEPENCTTSLALQVPLIRRGLEELSLNEDHYQQEVSEKQVMAQKQGFLHRLNTYTLLPSAEYETIYRALLAACHATNVLNAEQYILQGVTGRKTNTNVRYEEFRPTPQAVAGQRKRKIVAIDCEMVGLWKGSDSVVLLCSVDVLTGETLLNTLVNPVSKVKSWRSTVSGVTRKAMNVAIERGQALRGWPAARKALWQYVDTETILVGHALQNDLNVLGIFHPRIVDTAILAAQAVFLDHQGKKFPQTYGLKKLLACFVNMAIQTGKRGHDCLEDTLATREVAIWCMRNPESLKTWGSRTFAEYEARRLEIQRAREKAKEEEKEAKIASRKAGKTGSGASINATNGVSK</sequence>
<dbReference type="InterPro" id="IPR012337">
    <property type="entry name" value="RNaseH-like_sf"/>
</dbReference>
<dbReference type="GO" id="GO:0005634">
    <property type="term" value="C:nucleus"/>
    <property type="evidence" value="ECO:0007669"/>
    <property type="project" value="TreeGrafter"/>
</dbReference>
<dbReference type="InterPro" id="IPR047021">
    <property type="entry name" value="REXO1/3/4-like"/>
</dbReference>
<dbReference type="SUPFAM" id="SSF53098">
    <property type="entry name" value="Ribonuclease H-like"/>
    <property type="match status" value="1"/>
</dbReference>
<name>B8M7P3_TALSN</name>
<evidence type="ECO:0000256" key="1">
    <source>
        <dbReference type="ARBA" id="ARBA00022722"/>
    </source>
</evidence>
<keyword evidence="2" id="KW-0378">Hydrolase</keyword>
<feature type="domain" description="C2H2-type" evidence="6">
    <location>
        <begin position="52"/>
        <end position="79"/>
    </location>
</feature>
<keyword evidence="4" id="KW-0862">Zinc</keyword>
<dbReference type="Pfam" id="PF00929">
    <property type="entry name" value="RNase_T"/>
    <property type="match status" value="1"/>
</dbReference>
<evidence type="ECO:0000259" key="6">
    <source>
        <dbReference type="PROSITE" id="PS50157"/>
    </source>
</evidence>